<protein>
    <submittedName>
        <fullName evidence="1">Uncharacterized protein</fullName>
    </submittedName>
</protein>
<keyword evidence="2" id="KW-1185">Reference proteome</keyword>
<evidence type="ECO:0000313" key="1">
    <source>
        <dbReference type="EMBL" id="WUP48201.1"/>
    </source>
</evidence>
<sequence length="49" mass="5810">MWHVLTTNTSYVDLGADYYLRRDDPQTRKNRRLHQLQDLGYTVELALTA</sequence>
<organism evidence="1 2">
    <name type="scientific">Micromonospora globbae</name>
    <dbReference type="NCBI Taxonomy" id="1894969"/>
    <lineage>
        <taxon>Bacteria</taxon>
        <taxon>Bacillati</taxon>
        <taxon>Actinomycetota</taxon>
        <taxon>Actinomycetes</taxon>
        <taxon>Micromonosporales</taxon>
        <taxon>Micromonosporaceae</taxon>
        <taxon>Micromonospora</taxon>
    </lineage>
</organism>
<dbReference type="RefSeq" id="WP_328850783.1">
    <property type="nucleotide sequence ID" value="NZ_CP108084.1"/>
</dbReference>
<name>A0ABZ1S1V8_9ACTN</name>
<reference evidence="1" key="1">
    <citation type="submission" date="2022-10" db="EMBL/GenBank/DDBJ databases">
        <title>The complete genomes of actinobacterial strains from the NBC collection.</title>
        <authorList>
            <person name="Joergensen T.S."/>
            <person name="Alvarez Arevalo M."/>
            <person name="Sterndorff E.B."/>
            <person name="Faurdal D."/>
            <person name="Vuksanovic O."/>
            <person name="Mourched A.-S."/>
            <person name="Charusanti P."/>
            <person name="Shaw S."/>
            <person name="Blin K."/>
            <person name="Weber T."/>
        </authorList>
    </citation>
    <scope>NUCLEOTIDE SEQUENCE</scope>
    <source>
        <strain evidence="1">NBC_00256</strain>
    </source>
</reference>
<gene>
    <name evidence="1" type="ORF">OG994_21645</name>
</gene>
<dbReference type="EMBL" id="CP108084">
    <property type="protein sequence ID" value="WUP48201.1"/>
    <property type="molecule type" value="Genomic_DNA"/>
</dbReference>
<evidence type="ECO:0000313" key="2">
    <source>
        <dbReference type="Proteomes" id="UP001432190"/>
    </source>
</evidence>
<proteinExistence type="predicted"/>
<accession>A0ABZ1S1V8</accession>
<dbReference type="Proteomes" id="UP001432190">
    <property type="component" value="Chromosome"/>
</dbReference>